<evidence type="ECO:0000313" key="2">
    <source>
        <dbReference type="EMBL" id="TNJ28137.1"/>
    </source>
</evidence>
<gene>
    <name evidence="2" type="ORF">GMRT_15201</name>
</gene>
<accession>A0A4Z1T4X5</accession>
<evidence type="ECO:0000256" key="1">
    <source>
        <dbReference type="SAM" id="Coils"/>
    </source>
</evidence>
<dbReference type="OrthoDB" id="10255345at2759"/>
<feature type="coiled-coil region" evidence="1">
    <location>
        <begin position="47"/>
        <end position="109"/>
    </location>
</feature>
<feature type="coiled-coil region" evidence="1">
    <location>
        <begin position="177"/>
        <end position="211"/>
    </location>
</feature>
<dbReference type="EMBL" id="VDLU01000002">
    <property type="protein sequence ID" value="TNJ28137.1"/>
    <property type="molecule type" value="Genomic_DNA"/>
</dbReference>
<sequence length="310" mass="34555">MDSDFDVFDGDFAELLGPTEGATMDLLNYMENNVTDDAQPTLNLPSAALIQQEVASLRAENVSLQEQVQMLRQSLMQGSAIQNALEAENAHLKNTVEVLTGECELYRQECERLQKGSNTRDGELLPILEVMLGIPGDSLTPKVLEDALQLLLDATQEQAPAPPPSQPQVPPELLLQLDQFTRQISQAEARSRALQEEVASLKIQLDRSKSTYQSNVIFLRKRYEQVTGWRLNMQTPYNFSFELRAGPSPAEIFSFVCDDQHGVTLLPQQFLQANPDIIDACKQRQAEVGAPAVLYPQLMALTLLRRQGLC</sequence>
<reference evidence="2 3" key="1">
    <citation type="submission" date="2019-05" db="EMBL/GenBank/DDBJ databases">
        <title>The compact genome of Giardia muris reveals important steps in the evolution of intestinal protozoan parasites.</title>
        <authorList>
            <person name="Xu F."/>
            <person name="Jimenez-Gonzalez A."/>
            <person name="Einarsson E."/>
            <person name="Astvaldsson A."/>
            <person name="Peirasmaki D."/>
            <person name="Eckmann L."/>
            <person name="Andersson J.O."/>
            <person name="Svard S.G."/>
            <person name="Jerlstrom-Hultqvist J."/>
        </authorList>
    </citation>
    <scope>NUCLEOTIDE SEQUENCE [LARGE SCALE GENOMIC DNA]</scope>
    <source>
        <strain evidence="2 3">Roberts-Thomson</strain>
    </source>
</reference>
<dbReference type="AlphaFoldDB" id="A0A4Z1T4X5"/>
<organism evidence="2 3">
    <name type="scientific">Giardia muris</name>
    <dbReference type="NCBI Taxonomy" id="5742"/>
    <lineage>
        <taxon>Eukaryota</taxon>
        <taxon>Metamonada</taxon>
        <taxon>Diplomonadida</taxon>
        <taxon>Hexamitidae</taxon>
        <taxon>Giardiinae</taxon>
        <taxon>Giardia</taxon>
    </lineage>
</organism>
<keyword evidence="3" id="KW-1185">Reference proteome</keyword>
<dbReference type="VEuPathDB" id="GiardiaDB:GMRT_15201"/>
<dbReference type="Proteomes" id="UP000315496">
    <property type="component" value="Chromosome 2"/>
</dbReference>
<protein>
    <submittedName>
        <fullName evidence="2">Uncharacterized protein</fullName>
    </submittedName>
</protein>
<name>A0A4Z1T4X5_GIAMU</name>
<keyword evidence="1" id="KW-0175">Coiled coil</keyword>
<evidence type="ECO:0000313" key="3">
    <source>
        <dbReference type="Proteomes" id="UP000315496"/>
    </source>
</evidence>
<comment type="caution">
    <text evidence="2">The sequence shown here is derived from an EMBL/GenBank/DDBJ whole genome shotgun (WGS) entry which is preliminary data.</text>
</comment>
<proteinExistence type="predicted"/>